<sequence>THTETNATKMIMSLTTQRIGAPEKGGNFYNGKYAIRVEGAAGKAVAWNPKHPHGTTLQDVNYANRDPDDFAQKGVCTAVSNRVANARRL</sequence>
<feature type="non-terminal residue" evidence="1">
    <location>
        <position position="1"/>
    </location>
</feature>
<dbReference type="STRING" id="1160509.A0A3N4HAX8"/>
<organism evidence="1 2">
    <name type="scientific">Ascobolus immersus RN42</name>
    <dbReference type="NCBI Taxonomy" id="1160509"/>
    <lineage>
        <taxon>Eukaryota</taxon>
        <taxon>Fungi</taxon>
        <taxon>Dikarya</taxon>
        <taxon>Ascomycota</taxon>
        <taxon>Pezizomycotina</taxon>
        <taxon>Pezizomycetes</taxon>
        <taxon>Pezizales</taxon>
        <taxon>Ascobolaceae</taxon>
        <taxon>Ascobolus</taxon>
    </lineage>
</organism>
<dbReference type="AlphaFoldDB" id="A0A3N4HAX8"/>
<dbReference type="Proteomes" id="UP000275078">
    <property type="component" value="Unassembled WGS sequence"/>
</dbReference>
<evidence type="ECO:0000313" key="1">
    <source>
        <dbReference type="EMBL" id="RPA71662.1"/>
    </source>
</evidence>
<name>A0A3N4HAX8_ASCIM</name>
<accession>A0A3N4HAX8</accession>
<evidence type="ECO:0000313" key="2">
    <source>
        <dbReference type="Proteomes" id="UP000275078"/>
    </source>
</evidence>
<proteinExistence type="predicted"/>
<reference evidence="1 2" key="1">
    <citation type="journal article" date="2018" name="Nat. Ecol. Evol.">
        <title>Pezizomycetes genomes reveal the molecular basis of ectomycorrhizal truffle lifestyle.</title>
        <authorList>
            <person name="Murat C."/>
            <person name="Payen T."/>
            <person name="Noel B."/>
            <person name="Kuo A."/>
            <person name="Morin E."/>
            <person name="Chen J."/>
            <person name="Kohler A."/>
            <person name="Krizsan K."/>
            <person name="Balestrini R."/>
            <person name="Da Silva C."/>
            <person name="Montanini B."/>
            <person name="Hainaut M."/>
            <person name="Levati E."/>
            <person name="Barry K.W."/>
            <person name="Belfiori B."/>
            <person name="Cichocki N."/>
            <person name="Clum A."/>
            <person name="Dockter R.B."/>
            <person name="Fauchery L."/>
            <person name="Guy J."/>
            <person name="Iotti M."/>
            <person name="Le Tacon F."/>
            <person name="Lindquist E.A."/>
            <person name="Lipzen A."/>
            <person name="Malagnac F."/>
            <person name="Mello A."/>
            <person name="Molinier V."/>
            <person name="Miyauchi S."/>
            <person name="Poulain J."/>
            <person name="Riccioni C."/>
            <person name="Rubini A."/>
            <person name="Sitrit Y."/>
            <person name="Splivallo R."/>
            <person name="Traeger S."/>
            <person name="Wang M."/>
            <person name="Zifcakova L."/>
            <person name="Wipf D."/>
            <person name="Zambonelli A."/>
            <person name="Paolocci F."/>
            <person name="Nowrousian M."/>
            <person name="Ottonello S."/>
            <person name="Baldrian P."/>
            <person name="Spatafora J.W."/>
            <person name="Henrissat B."/>
            <person name="Nagy L.G."/>
            <person name="Aury J.M."/>
            <person name="Wincker P."/>
            <person name="Grigoriev I.V."/>
            <person name="Bonfante P."/>
            <person name="Martin F.M."/>
        </authorList>
    </citation>
    <scope>NUCLEOTIDE SEQUENCE [LARGE SCALE GENOMIC DNA]</scope>
    <source>
        <strain evidence="1 2">RN42</strain>
    </source>
</reference>
<dbReference type="EMBL" id="ML119909">
    <property type="protein sequence ID" value="RPA71662.1"/>
    <property type="molecule type" value="Genomic_DNA"/>
</dbReference>
<dbReference type="OrthoDB" id="5419268at2759"/>
<gene>
    <name evidence="1" type="ORF">BJ508DRAFT_217808</name>
</gene>
<protein>
    <submittedName>
        <fullName evidence="1">Uncharacterized protein</fullName>
    </submittedName>
</protein>
<keyword evidence="2" id="KW-1185">Reference proteome</keyword>